<name>A0A166FMR2_9AGAM</name>
<gene>
    <name evidence="3" type="ORF">FIBSPDRAFT_830980</name>
</gene>
<evidence type="ECO:0000313" key="3">
    <source>
        <dbReference type="EMBL" id="KZP16977.1"/>
    </source>
</evidence>
<dbReference type="STRING" id="436010.A0A166FMR2"/>
<dbReference type="Proteomes" id="UP000076532">
    <property type="component" value="Unassembled WGS sequence"/>
</dbReference>
<dbReference type="AlphaFoldDB" id="A0A166FMR2"/>
<dbReference type="SUPFAM" id="SSF48576">
    <property type="entry name" value="Terpenoid synthases"/>
    <property type="match status" value="1"/>
</dbReference>
<protein>
    <submittedName>
        <fullName evidence="3">Terpenoid synthase</fullName>
    </submittedName>
</protein>
<evidence type="ECO:0000256" key="1">
    <source>
        <dbReference type="ARBA" id="ARBA00007946"/>
    </source>
</evidence>
<keyword evidence="4" id="KW-1185">Reference proteome</keyword>
<evidence type="ECO:0000256" key="2">
    <source>
        <dbReference type="ARBA" id="ARBA00023239"/>
    </source>
</evidence>
<organism evidence="3 4">
    <name type="scientific">Athelia psychrophila</name>
    <dbReference type="NCBI Taxonomy" id="1759441"/>
    <lineage>
        <taxon>Eukaryota</taxon>
        <taxon>Fungi</taxon>
        <taxon>Dikarya</taxon>
        <taxon>Basidiomycota</taxon>
        <taxon>Agaricomycotina</taxon>
        <taxon>Agaricomycetes</taxon>
        <taxon>Agaricomycetidae</taxon>
        <taxon>Atheliales</taxon>
        <taxon>Atheliaceae</taxon>
        <taxon>Athelia</taxon>
    </lineage>
</organism>
<dbReference type="Pfam" id="PF06330">
    <property type="entry name" value="TRI5"/>
    <property type="match status" value="1"/>
</dbReference>
<proteinExistence type="inferred from homology"/>
<evidence type="ECO:0000313" key="4">
    <source>
        <dbReference type="Proteomes" id="UP000076532"/>
    </source>
</evidence>
<keyword evidence="2" id="KW-0456">Lyase</keyword>
<comment type="similarity">
    <text evidence="1">Belongs to the trichodiene synthase family.</text>
</comment>
<dbReference type="InterPro" id="IPR024652">
    <property type="entry name" value="Trichodiene_synth"/>
</dbReference>
<sequence>MESCGDIAIADGFEEDFIRSSQFQTYLRLGTVANAVFGTFIVVYLTRSSECVGLSAHLKDYSTQQWICLFSAFTIYFDDILEKDASMVREFQQRFLAGRPQEYPLLDQFAAFVRKVWIHFHPTCANLIVTSILDWITGFLIEADYSRMEVHERAVDYPQWMRRVIGGARAYAFFVFPPEMPFEHYIQVISDMQAIIDDVNDLLSFYKEELRGETTNQVSLMSQLEGKTKIESLSQLSEGCIQRIQRSCDVLSSHQEAYDIFRNHFLSGYVKFYIREKRYKLIDLDLA</sequence>
<accession>A0A166FMR2</accession>
<dbReference type="EMBL" id="KV417587">
    <property type="protein sequence ID" value="KZP16977.1"/>
    <property type="molecule type" value="Genomic_DNA"/>
</dbReference>
<dbReference type="OrthoDB" id="2998174at2759"/>
<dbReference type="InterPro" id="IPR008949">
    <property type="entry name" value="Isoprenoid_synthase_dom_sf"/>
</dbReference>
<dbReference type="SFLD" id="SFLDS00005">
    <property type="entry name" value="Isoprenoid_Synthase_Type_I"/>
    <property type="match status" value="1"/>
</dbReference>
<dbReference type="SFLD" id="SFLDG01021">
    <property type="entry name" value="Trichodiene_Synthase_Like"/>
    <property type="match status" value="1"/>
</dbReference>
<reference evidence="3 4" key="1">
    <citation type="journal article" date="2016" name="Mol. Biol. Evol.">
        <title>Comparative Genomics of Early-Diverging Mushroom-Forming Fungi Provides Insights into the Origins of Lignocellulose Decay Capabilities.</title>
        <authorList>
            <person name="Nagy L.G."/>
            <person name="Riley R."/>
            <person name="Tritt A."/>
            <person name="Adam C."/>
            <person name="Daum C."/>
            <person name="Floudas D."/>
            <person name="Sun H."/>
            <person name="Yadav J.S."/>
            <person name="Pangilinan J."/>
            <person name="Larsson K.H."/>
            <person name="Matsuura K."/>
            <person name="Barry K."/>
            <person name="Labutti K."/>
            <person name="Kuo R."/>
            <person name="Ohm R.A."/>
            <person name="Bhattacharya S.S."/>
            <person name="Shirouzu T."/>
            <person name="Yoshinaga Y."/>
            <person name="Martin F.M."/>
            <person name="Grigoriev I.V."/>
            <person name="Hibbett D.S."/>
        </authorList>
    </citation>
    <scope>NUCLEOTIDE SEQUENCE [LARGE SCALE GENOMIC DNA]</scope>
    <source>
        <strain evidence="3 4">CBS 109695</strain>
    </source>
</reference>
<dbReference type="GO" id="GO:0016838">
    <property type="term" value="F:carbon-oxygen lyase activity, acting on phosphates"/>
    <property type="evidence" value="ECO:0007669"/>
    <property type="project" value="InterPro"/>
</dbReference>
<dbReference type="Gene3D" id="1.10.600.10">
    <property type="entry name" value="Farnesyl Diphosphate Synthase"/>
    <property type="match status" value="1"/>
</dbReference>